<feature type="binding site" evidence="2">
    <location>
        <position position="26"/>
    </location>
    <ligand>
        <name>Mg(2+)</name>
        <dbReference type="ChEBI" id="CHEBI:18420"/>
    </ligand>
</feature>
<proteinExistence type="inferred from homology"/>
<dbReference type="CDD" id="cd00475">
    <property type="entry name" value="Cis_IPPS"/>
    <property type="match status" value="1"/>
</dbReference>
<comment type="similarity">
    <text evidence="2">Belongs to the UPP synthase family.</text>
</comment>
<feature type="binding site" evidence="2">
    <location>
        <begin position="200"/>
        <end position="202"/>
    </location>
    <ligand>
        <name>substrate</name>
    </ligand>
</feature>
<feature type="binding site" evidence="2">
    <location>
        <position position="43"/>
    </location>
    <ligand>
        <name>substrate</name>
    </ligand>
</feature>
<dbReference type="SUPFAM" id="SSF64005">
    <property type="entry name" value="Undecaprenyl diphosphate synthase"/>
    <property type="match status" value="1"/>
</dbReference>
<feature type="binding site" evidence="2">
    <location>
        <position position="213"/>
    </location>
    <ligand>
        <name>Mg(2+)</name>
        <dbReference type="ChEBI" id="CHEBI:18420"/>
    </ligand>
</feature>
<evidence type="ECO:0000256" key="2">
    <source>
        <dbReference type="HAMAP-Rule" id="MF_01139"/>
    </source>
</evidence>
<dbReference type="PROSITE" id="PS01066">
    <property type="entry name" value="UPP_SYNTHASE"/>
    <property type="match status" value="1"/>
</dbReference>
<dbReference type="FunFam" id="3.40.1180.10:FF:000001">
    <property type="entry name" value="(2E,6E)-farnesyl-diphosphate-specific ditrans,polycis-undecaprenyl-diphosphate synthase"/>
    <property type="match status" value="1"/>
</dbReference>
<feature type="binding site" evidence="2">
    <location>
        <begin position="71"/>
        <end position="73"/>
    </location>
    <ligand>
        <name>substrate</name>
    </ligand>
</feature>
<dbReference type="Pfam" id="PF01255">
    <property type="entry name" value="Prenyltransf"/>
    <property type="match status" value="1"/>
</dbReference>
<dbReference type="GO" id="GO:0045547">
    <property type="term" value="F:ditrans,polycis-polyprenyl diphosphate synthase [(2E,6E)-farnesyl diphosphate specific] activity"/>
    <property type="evidence" value="ECO:0007669"/>
    <property type="project" value="TreeGrafter"/>
</dbReference>
<name>A0A840SL57_9RHOB</name>
<dbReference type="GO" id="GO:0016094">
    <property type="term" value="P:polyprenol biosynthetic process"/>
    <property type="evidence" value="ECO:0007669"/>
    <property type="project" value="TreeGrafter"/>
</dbReference>
<dbReference type="InterPro" id="IPR001441">
    <property type="entry name" value="UPP_synth-like"/>
</dbReference>
<dbReference type="AlphaFoldDB" id="A0A840SL57"/>
<accession>A0A840SL57</accession>
<dbReference type="HAMAP" id="MF_01139">
    <property type="entry name" value="ISPT"/>
    <property type="match status" value="1"/>
</dbReference>
<dbReference type="EC" id="2.5.1.-" evidence="2"/>
<keyword evidence="1 2" id="KW-0808">Transferase</keyword>
<organism evidence="3 4">
    <name type="scientific">Amaricoccus macauensis</name>
    <dbReference type="NCBI Taxonomy" id="57001"/>
    <lineage>
        <taxon>Bacteria</taxon>
        <taxon>Pseudomonadati</taxon>
        <taxon>Pseudomonadota</taxon>
        <taxon>Alphaproteobacteria</taxon>
        <taxon>Rhodobacterales</taxon>
        <taxon>Paracoccaceae</taxon>
        <taxon>Amaricoccus</taxon>
    </lineage>
</organism>
<gene>
    <name evidence="3" type="ORF">HNP73_000809</name>
</gene>
<evidence type="ECO:0000256" key="1">
    <source>
        <dbReference type="ARBA" id="ARBA00022679"/>
    </source>
</evidence>
<dbReference type="PANTHER" id="PTHR10291">
    <property type="entry name" value="DEHYDRODOLICHYL DIPHOSPHATE SYNTHASE FAMILY MEMBER"/>
    <property type="match status" value="1"/>
</dbReference>
<comment type="subunit">
    <text evidence="2">Homodimer.</text>
</comment>
<keyword evidence="2" id="KW-0479">Metal-binding</keyword>
<dbReference type="Gene3D" id="3.40.1180.10">
    <property type="entry name" value="Decaprenyl diphosphate synthase-like"/>
    <property type="match status" value="1"/>
</dbReference>
<feature type="binding site" evidence="2">
    <location>
        <position position="194"/>
    </location>
    <ligand>
        <name>substrate</name>
    </ligand>
</feature>
<dbReference type="GO" id="GO:0000287">
    <property type="term" value="F:magnesium ion binding"/>
    <property type="evidence" value="ECO:0007669"/>
    <property type="project" value="UniProtKB-UniRule"/>
</dbReference>
<comment type="cofactor">
    <cofactor evidence="2">
        <name>Mg(2+)</name>
        <dbReference type="ChEBI" id="CHEBI:18420"/>
    </cofactor>
    <text evidence="2">Binds 2 magnesium ions per subunit.</text>
</comment>
<dbReference type="NCBIfam" id="TIGR00055">
    <property type="entry name" value="uppS"/>
    <property type="match status" value="1"/>
</dbReference>
<reference evidence="3 4" key="1">
    <citation type="submission" date="2020-08" db="EMBL/GenBank/DDBJ databases">
        <title>Genomic Encyclopedia of Type Strains, Phase IV (KMG-IV): sequencing the most valuable type-strain genomes for metagenomic binning, comparative biology and taxonomic classification.</title>
        <authorList>
            <person name="Goeker M."/>
        </authorList>
    </citation>
    <scope>NUCLEOTIDE SEQUENCE [LARGE SCALE GENOMIC DNA]</scope>
    <source>
        <strain evidence="3 4">DSM 101730</strain>
    </source>
</reference>
<dbReference type="InterPro" id="IPR036424">
    <property type="entry name" value="UPP_synth-like_sf"/>
</dbReference>
<comment type="function">
    <text evidence="2">Catalyzes the condensation of isopentenyl diphosphate (IPP) with allylic pyrophosphates generating different type of terpenoids.</text>
</comment>
<feature type="binding site" evidence="2">
    <location>
        <position position="77"/>
    </location>
    <ligand>
        <name>substrate</name>
    </ligand>
</feature>
<feature type="binding site" evidence="2">
    <location>
        <begin position="27"/>
        <end position="30"/>
    </location>
    <ligand>
        <name>substrate</name>
    </ligand>
</feature>
<feature type="binding site" evidence="2">
    <location>
        <position position="75"/>
    </location>
    <ligand>
        <name>substrate</name>
    </ligand>
</feature>
<keyword evidence="4" id="KW-1185">Reference proteome</keyword>
<feature type="active site" evidence="2">
    <location>
        <position position="26"/>
    </location>
</feature>
<dbReference type="EMBL" id="JACHFM010000001">
    <property type="protein sequence ID" value="MBB5220888.1"/>
    <property type="molecule type" value="Genomic_DNA"/>
</dbReference>
<dbReference type="PANTHER" id="PTHR10291:SF0">
    <property type="entry name" value="DEHYDRODOLICHYL DIPHOSPHATE SYNTHASE 2"/>
    <property type="match status" value="1"/>
</dbReference>
<evidence type="ECO:0000313" key="3">
    <source>
        <dbReference type="EMBL" id="MBB5220888.1"/>
    </source>
</evidence>
<protein>
    <recommendedName>
        <fullName evidence="2">Isoprenyl transferase</fullName>
        <ecNumber evidence="2">2.5.1.-</ecNumber>
    </recommendedName>
</protein>
<comment type="caution">
    <text evidence="3">The sequence shown here is derived from an EMBL/GenBank/DDBJ whole genome shotgun (WGS) entry which is preliminary data.</text>
</comment>
<feature type="active site" description="Proton acceptor" evidence="2">
    <location>
        <position position="74"/>
    </location>
</feature>
<dbReference type="Proteomes" id="UP000549457">
    <property type="component" value="Unassembled WGS sequence"/>
</dbReference>
<dbReference type="InterPro" id="IPR018520">
    <property type="entry name" value="UPP_synth-like_CS"/>
</dbReference>
<keyword evidence="2" id="KW-0460">Magnesium</keyword>
<sequence>MVDYAMYTKEAPTTASGPSHVAIIMDGNGRWAASRGLPRLAGHKRGAERVREIVESCPDLAITHLTLFAFSTENWKRPELEVIGLMRLFRRYIKKEGARLVAEGVRVRFIGGRDRLDNDLRALMTGLEAQTRPNDRLHLTVAINYGGRDELLRATRRVAEAVRAGALRAEDITPETIEDHLDTAGLPDPDLVLRTSGEFRVSGFLPWQAAYSEFSFVDTRWPDFTAEMFAAQVRGFGKRERRFGAVAQ</sequence>
<evidence type="ECO:0000313" key="4">
    <source>
        <dbReference type="Proteomes" id="UP000549457"/>
    </source>
</evidence>
<feature type="binding site" evidence="2">
    <location>
        <position position="31"/>
    </location>
    <ligand>
        <name>substrate</name>
    </ligand>
</feature>
<feature type="binding site" evidence="2">
    <location>
        <position position="39"/>
    </location>
    <ligand>
        <name>substrate</name>
    </ligand>
</feature>